<dbReference type="EMBL" id="GGEC01055105">
    <property type="protein sequence ID" value="MBX35589.1"/>
    <property type="molecule type" value="Transcribed_RNA"/>
</dbReference>
<accession>A0A2P2MZG2</accession>
<protein>
    <submittedName>
        <fullName evidence="1">Uncharacterized protein</fullName>
    </submittedName>
</protein>
<organism evidence="1">
    <name type="scientific">Rhizophora mucronata</name>
    <name type="common">Asiatic mangrove</name>
    <dbReference type="NCBI Taxonomy" id="61149"/>
    <lineage>
        <taxon>Eukaryota</taxon>
        <taxon>Viridiplantae</taxon>
        <taxon>Streptophyta</taxon>
        <taxon>Embryophyta</taxon>
        <taxon>Tracheophyta</taxon>
        <taxon>Spermatophyta</taxon>
        <taxon>Magnoliopsida</taxon>
        <taxon>eudicotyledons</taxon>
        <taxon>Gunneridae</taxon>
        <taxon>Pentapetalae</taxon>
        <taxon>rosids</taxon>
        <taxon>fabids</taxon>
        <taxon>Malpighiales</taxon>
        <taxon>Rhizophoraceae</taxon>
        <taxon>Rhizophora</taxon>
    </lineage>
</organism>
<sequence>MAIPITKTTAPHANPPLLPIAHKPILFGLKTVQFNAYPTITMVDDKKHNNSANERKASRLKPSELCVRHASSDRYTLREKLWGLSAKPRGILWFRVLHSKH</sequence>
<reference evidence="1" key="1">
    <citation type="submission" date="2018-02" db="EMBL/GenBank/DDBJ databases">
        <title>Rhizophora mucronata_Transcriptome.</title>
        <authorList>
            <person name="Meera S.P."/>
            <person name="Sreeshan A."/>
            <person name="Augustine A."/>
        </authorList>
    </citation>
    <scope>NUCLEOTIDE SEQUENCE</scope>
    <source>
        <tissue evidence="1">Leaf</tissue>
    </source>
</reference>
<proteinExistence type="predicted"/>
<evidence type="ECO:0000313" key="1">
    <source>
        <dbReference type="EMBL" id="MBX35589.1"/>
    </source>
</evidence>
<dbReference type="AlphaFoldDB" id="A0A2P2MZG2"/>
<name>A0A2P2MZG2_RHIMU</name>